<evidence type="ECO:0000256" key="6">
    <source>
        <dbReference type="SAM" id="Phobius"/>
    </source>
</evidence>
<feature type="transmembrane region" description="Helical" evidence="6">
    <location>
        <begin position="61"/>
        <end position="81"/>
    </location>
</feature>
<feature type="transmembrane region" description="Helical" evidence="6">
    <location>
        <begin position="248"/>
        <end position="271"/>
    </location>
</feature>
<name>A0A1I7TUV0_9PELO</name>
<keyword evidence="3 6" id="KW-1133">Transmembrane helix</keyword>
<feature type="transmembrane region" description="Helical" evidence="6">
    <location>
        <begin position="369"/>
        <end position="394"/>
    </location>
</feature>
<feature type="compositionally biased region" description="Polar residues" evidence="5">
    <location>
        <begin position="459"/>
        <end position="468"/>
    </location>
</feature>
<dbReference type="SUPFAM" id="SSF103473">
    <property type="entry name" value="MFS general substrate transporter"/>
    <property type="match status" value="1"/>
</dbReference>
<dbReference type="InterPro" id="IPR011701">
    <property type="entry name" value="MFS"/>
</dbReference>
<evidence type="ECO:0000313" key="7">
    <source>
        <dbReference type="Proteomes" id="UP000095282"/>
    </source>
</evidence>
<evidence type="ECO:0000313" key="8">
    <source>
        <dbReference type="WBParaSite" id="Csp11.Scaffold629.g12014.t1"/>
    </source>
</evidence>
<keyword evidence="2 6" id="KW-0812">Transmembrane</keyword>
<evidence type="ECO:0000256" key="3">
    <source>
        <dbReference type="ARBA" id="ARBA00022989"/>
    </source>
</evidence>
<feature type="transmembrane region" description="Helical" evidence="6">
    <location>
        <begin position="183"/>
        <end position="207"/>
    </location>
</feature>
<evidence type="ECO:0000256" key="1">
    <source>
        <dbReference type="ARBA" id="ARBA00004141"/>
    </source>
</evidence>
<proteinExistence type="predicted"/>
<dbReference type="PANTHER" id="PTHR23507:SF27">
    <property type="entry name" value="SOLUTE CARRIER FAMILY RELATED"/>
    <property type="match status" value="1"/>
</dbReference>
<dbReference type="Pfam" id="PF07690">
    <property type="entry name" value="MFS_1"/>
    <property type="match status" value="1"/>
</dbReference>
<evidence type="ECO:0000256" key="5">
    <source>
        <dbReference type="SAM" id="MobiDB-lite"/>
    </source>
</evidence>
<accession>A0A1I7TUV0</accession>
<feature type="transmembrane region" description="Helical" evidence="6">
    <location>
        <begin position="327"/>
        <end position="348"/>
    </location>
</feature>
<keyword evidence="7" id="KW-1185">Reference proteome</keyword>
<evidence type="ECO:0000256" key="4">
    <source>
        <dbReference type="ARBA" id="ARBA00023136"/>
    </source>
</evidence>
<dbReference type="GO" id="GO:0016020">
    <property type="term" value="C:membrane"/>
    <property type="evidence" value="ECO:0007669"/>
    <property type="project" value="UniProtKB-SubCell"/>
</dbReference>
<feature type="transmembrane region" description="Helical" evidence="6">
    <location>
        <begin position="400"/>
        <end position="421"/>
    </location>
</feature>
<dbReference type="WBParaSite" id="Csp11.Scaffold629.g12014.t1">
    <property type="protein sequence ID" value="Csp11.Scaffold629.g12014.t1"/>
    <property type="gene ID" value="Csp11.Scaffold629.g12014"/>
</dbReference>
<feature type="compositionally biased region" description="Basic and acidic residues" evidence="5">
    <location>
        <begin position="431"/>
        <end position="443"/>
    </location>
</feature>
<dbReference type="PANTHER" id="PTHR23507">
    <property type="entry name" value="ZGC:174356"/>
    <property type="match status" value="1"/>
</dbReference>
<comment type="subcellular location">
    <subcellularLocation>
        <location evidence="1">Membrane</location>
        <topology evidence="1">Multi-pass membrane protein</topology>
    </subcellularLocation>
</comment>
<feature type="region of interest" description="Disordered" evidence="5">
    <location>
        <begin position="431"/>
        <end position="468"/>
    </location>
</feature>
<organism evidence="7 8">
    <name type="scientific">Caenorhabditis tropicalis</name>
    <dbReference type="NCBI Taxonomy" id="1561998"/>
    <lineage>
        <taxon>Eukaryota</taxon>
        <taxon>Metazoa</taxon>
        <taxon>Ecdysozoa</taxon>
        <taxon>Nematoda</taxon>
        <taxon>Chromadorea</taxon>
        <taxon>Rhabditida</taxon>
        <taxon>Rhabditina</taxon>
        <taxon>Rhabditomorpha</taxon>
        <taxon>Rhabditoidea</taxon>
        <taxon>Rhabditidae</taxon>
        <taxon>Peloderinae</taxon>
        <taxon>Caenorhabditis</taxon>
    </lineage>
</organism>
<dbReference type="GO" id="GO:0022857">
    <property type="term" value="F:transmembrane transporter activity"/>
    <property type="evidence" value="ECO:0007669"/>
    <property type="project" value="InterPro"/>
</dbReference>
<evidence type="ECO:0000256" key="2">
    <source>
        <dbReference type="ARBA" id="ARBA00022692"/>
    </source>
</evidence>
<feature type="transmembrane region" description="Helical" evidence="6">
    <location>
        <begin position="93"/>
        <end position="114"/>
    </location>
</feature>
<reference evidence="8" key="1">
    <citation type="submission" date="2016-11" db="UniProtKB">
        <authorList>
            <consortium name="WormBaseParasite"/>
        </authorList>
    </citation>
    <scope>IDENTIFICATION</scope>
</reference>
<keyword evidence="4 6" id="KW-0472">Membrane</keyword>
<dbReference type="Gene3D" id="1.20.1250.20">
    <property type="entry name" value="MFS general substrate transporter like domains"/>
    <property type="match status" value="1"/>
</dbReference>
<dbReference type="AlphaFoldDB" id="A0A1I7TUV0"/>
<protein>
    <submittedName>
        <fullName evidence="8">MFS domain-containing protein</fullName>
    </submittedName>
</protein>
<dbReference type="InterPro" id="IPR036259">
    <property type="entry name" value="MFS_trans_sf"/>
</dbReference>
<feature type="transmembrane region" description="Helical" evidence="6">
    <location>
        <begin position="120"/>
        <end position="147"/>
    </location>
</feature>
<feature type="transmembrane region" description="Helical" evidence="6">
    <location>
        <begin position="7"/>
        <end position="27"/>
    </location>
</feature>
<dbReference type="eggNOG" id="KOG2816">
    <property type="taxonomic scope" value="Eukaryota"/>
</dbReference>
<sequence length="468" mass="52183">MGVYVTIFLYALTTSVFFPVFQSLIFYKACISLSNHTDAEVICQSREAAARDESVHTLANFILLTSSTGLCFTAFFTSRWIGQLSDVKSRKLAFLIPFTGLFISDFTILIQVIWPRLSPYYFIVSEVIYGVFGGYMSITAGAFAIISTKYTDTKERAKAIARLEGTISLGSMVGFLISSRLEVFGYLGMAIFFVVAHLIAFLSALLMKDVVYHEPLLEGQEKQKQLAICSGAQLFKNKPASTKRNLRILYFSFAISYFAFIGSTRILFFYLKHKFFWGAEKYGYLKAVNQGMTTVMAMFVFPALKNWGVTDVRLAIFGLATRSIGRAWYAIAWADYAVFGVVCFEMFSKFPATALRSLISSNVGEHERGSAFSLVAVIEAVCNLTSSWVFHIAFPISLKFFPELSFVIMPVIILPAIVLMISNLRSLESPEAKASTEKEKESEILEAGEASDLKHIPTETDTLTDCSN</sequence>
<dbReference type="Proteomes" id="UP000095282">
    <property type="component" value="Unplaced"/>
</dbReference>